<proteinExistence type="predicted"/>
<organism evidence="1 2">
    <name type="scientific">Ascaris lumbricoides</name>
    <name type="common">Giant roundworm</name>
    <dbReference type="NCBI Taxonomy" id="6252"/>
    <lineage>
        <taxon>Eukaryota</taxon>
        <taxon>Metazoa</taxon>
        <taxon>Ecdysozoa</taxon>
        <taxon>Nematoda</taxon>
        <taxon>Chromadorea</taxon>
        <taxon>Rhabditida</taxon>
        <taxon>Spirurina</taxon>
        <taxon>Ascaridomorpha</taxon>
        <taxon>Ascaridoidea</taxon>
        <taxon>Ascarididae</taxon>
        <taxon>Ascaris</taxon>
    </lineage>
</organism>
<dbReference type="AlphaFoldDB" id="A0A0M3HYV0"/>
<dbReference type="Proteomes" id="UP000036681">
    <property type="component" value="Unplaced"/>
</dbReference>
<name>A0A0M3HYV0_ASCLU</name>
<accession>A0A0M3HYV0</accession>
<dbReference type="WBParaSite" id="ALUE_0000876701-mRNA-1">
    <property type="protein sequence ID" value="ALUE_0000876701-mRNA-1"/>
    <property type="gene ID" value="ALUE_0000876701"/>
</dbReference>
<keyword evidence="1" id="KW-1185">Reference proteome</keyword>
<evidence type="ECO:0000313" key="2">
    <source>
        <dbReference type="WBParaSite" id="ALUE_0000876701-mRNA-1"/>
    </source>
</evidence>
<protein>
    <submittedName>
        <fullName evidence="2">SERPIN domain-containing protein</fullName>
    </submittedName>
</protein>
<sequence length="79" mass="8362">MAIARRKNNANNLIDDIVQPSAGMFEVRSFSPTLVFLGAIAAARPSGEKARGFARTQSGLPFTPSAVHYDQTVSGIGGR</sequence>
<evidence type="ECO:0000313" key="1">
    <source>
        <dbReference type="Proteomes" id="UP000036681"/>
    </source>
</evidence>
<reference evidence="2" key="1">
    <citation type="submission" date="2017-02" db="UniProtKB">
        <authorList>
            <consortium name="WormBaseParasite"/>
        </authorList>
    </citation>
    <scope>IDENTIFICATION</scope>
</reference>